<reference evidence="2 3" key="1">
    <citation type="journal article" date="2012" name="J. Bacteriol.">
        <title>Genome Sequence of Nitratireductor pacificus Type Strain pht-3B.</title>
        <authorList>
            <person name="Lai Q."/>
            <person name="Li G."/>
            <person name="Shao Z."/>
        </authorList>
    </citation>
    <scope>NUCLEOTIDE SEQUENCE [LARGE SCALE GENOMIC DNA]</scope>
    <source>
        <strain evidence="3">pht-3B</strain>
    </source>
</reference>
<dbReference type="PANTHER" id="PTHR43664:SF1">
    <property type="entry name" value="BETA-METHYLMALYL-COA DEHYDRATASE"/>
    <property type="match status" value="1"/>
</dbReference>
<name>K2LHL8_9HYPH</name>
<dbReference type="Pfam" id="PF01575">
    <property type="entry name" value="MaoC_dehydratas"/>
    <property type="match status" value="1"/>
</dbReference>
<dbReference type="Proteomes" id="UP000006786">
    <property type="component" value="Unassembled WGS sequence"/>
</dbReference>
<gene>
    <name evidence="2" type="ORF">NA2_18941</name>
</gene>
<evidence type="ECO:0000313" key="2">
    <source>
        <dbReference type="EMBL" id="EKF17234.1"/>
    </source>
</evidence>
<comment type="caution">
    <text evidence="2">The sequence shown here is derived from an EMBL/GenBank/DDBJ whole genome shotgun (WGS) entry which is preliminary data.</text>
</comment>
<dbReference type="SUPFAM" id="SSF54637">
    <property type="entry name" value="Thioesterase/thiol ester dehydrase-isomerase"/>
    <property type="match status" value="1"/>
</dbReference>
<dbReference type="PANTHER" id="PTHR43664">
    <property type="entry name" value="MONOAMINE OXIDASE-RELATED"/>
    <property type="match status" value="1"/>
</dbReference>
<dbReference type="RefSeq" id="WP_008598829.1">
    <property type="nucleotide sequence ID" value="NZ_AMRM01000027.1"/>
</dbReference>
<dbReference type="CDD" id="cd03454">
    <property type="entry name" value="YdeM"/>
    <property type="match status" value="1"/>
</dbReference>
<proteinExistence type="predicted"/>
<dbReference type="PATRIC" id="fig|391937.3.peg.3891"/>
<dbReference type="AlphaFoldDB" id="K2LHL8"/>
<dbReference type="STRING" id="391937.NA2_18941"/>
<evidence type="ECO:0000313" key="3">
    <source>
        <dbReference type="Proteomes" id="UP000006786"/>
    </source>
</evidence>
<evidence type="ECO:0000259" key="1">
    <source>
        <dbReference type="Pfam" id="PF01575"/>
    </source>
</evidence>
<dbReference type="InterPro" id="IPR052342">
    <property type="entry name" value="MCH/BMMD"/>
</dbReference>
<dbReference type="InterPro" id="IPR002539">
    <property type="entry name" value="MaoC-like_dom"/>
</dbReference>
<feature type="domain" description="MaoC-like" evidence="1">
    <location>
        <begin position="27"/>
        <end position="121"/>
    </location>
</feature>
<accession>K2LHL8</accession>
<dbReference type="EMBL" id="AMRM01000027">
    <property type="protein sequence ID" value="EKF17234.1"/>
    <property type="molecule type" value="Genomic_DNA"/>
</dbReference>
<dbReference type="eggNOG" id="COG2030">
    <property type="taxonomic scope" value="Bacteria"/>
</dbReference>
<dbReference type="Gene3D" id="3.10.129.10">
    <property type="entry name" value="Hotdog Thioesterase"/>
    <property type="match status" value="1"/>
</dbReference>
<organism evidence="2 3">
    <name type="scientific">Nitratireductor pacificus pht-3B</name>
    <dbReference type="NCBI Taxonomy" id="391937"/>
    <lineage>
        <taxon>Bacteria</taxon>
        <taxon>Pseudomonadati</taxon>
        <taxon>Pseudomonadota</taxon>
        <taxon>Alphaproteobacteria</taxon>
        <taxon>Hyphomicrobiales</taxon>
        <taxon>Phyllobacteriaceae</taxon>
        <taxon>Nitratireductor</taxon>
    </lineage>
</organism>
<protein>
    <submittedName>
        <fullName evidence="2">MaoC-like dehydratase</fullName>
    </submittedName>
</protein>
<sequence>MTDTMPATRKKWAFEELTEGTTIALGRKTVGADEIIAFAREFDPQPMHLDEAVGRESLLGGLAASGWHSCAIFMRMLYDALLADSTSQGSPGIDDARWKRPVIAGDTLTGTTTVIARRALRSRPGIGMVTFRHLVVNQRGETVMEMENPIMFRMRAAPETAGGAAETAGGAA</sequence>
<dbReference type="InterPro" id="IPR029069">
    <property type="entry name" value="HotDog_dom_sf"/>
</dbReference>
<keyword evidence="3" id="KW-1185">Reference proteome</keyword>